<evidence type="ECO:0000313" key="1">
    <source>
        <dbReference type="EMBL" id="CAF4752012.1"/>
    </source>
</evidence>
<protein>
    <submittedName>
        <fullName evidence="1">Uncharacterized protein</fullName>
    </submittedName>
</protein>
<sequence>NLMGGGHLLAGQLLADVARAASHSEQEQLS</sequence>
<dbReference type="AlphaFoldDB" id="A0A821LJG9"/>
<evidence type="ECO:0000313" key="2">
    <source>
        <dbReference type="Proteomes" id="UP000663838"/>
    </source>
</evidence>
<gene>
    <name evidence="1" type="ORF">TOA249_LOCUS20441</name>
</gene>
<name>A0A821LJG9_9BILA</name>
<dbReference type="EMBL" id="CAJOBS010001677">
    <property type="protein sequence ID" value="CAF4752012.1"/>
    <property type="molecule type" value="Genomic_DNA"/>
</dbReference>
<comment type="caution">
    <text evidence="1">The sequence shown here is derived from an EMBL/GenBank/DDBJ whole genome shotgun (WGS) entry which is preliminary data.</text>
</comment>
<accession>A0A821LJG9</accession>
<organism evidence="1 2">
    <name type="scientific">Rotaria socialis</name>
    <dbReference type="NCBI Taxonomy" id="392032"/>
    <lineage>
        <taxon>Eukaryota</taxon>
        <taxon>Metazoa</taxon>
        <taxon>Spiralia</taxon>
        <taxon>Gnathifera</taxon>
        <taxon>Rotifera</taxon>
        <taxon>Eurotatoria</taxon>
        <taxon>Bdelloidea</taxon>
        <taxon>Philodinida</taxon>
        <taxon>Philodinidae</taxon>
        <taxon>Rotaria</taxon>
    </lineage>
</organism>
<feature type="non-terminal residue" evidence="1">
    <location>
        <position position="1"/>
    </location>
</feature>
<dbReference type="Proteomes" id="UP000663838">
    <property type="component" value="Unassembled WGS sequence"/>
</dbReference>
<proteinExistence type="predicted"/>
<reference evidence="1" key="1">
    <citation type="submission" date="2021-02" db="EMBL/GenBank/DDBJ databases">
        <authorList>
            <person name="Nowell W R."/>
        </authorList>
    </citation>
    <scope>NUCLEOTIDE SEQUENCE</scope>
</reference>